<feature type="region of interest" description="Disordered" evidence="1">
    <location>
        <begin position="180"/>
        <end position="244"/>
    </location>
</feature>
<feature type="compositionally biased region" description="Polar residues" evidence="1">
    <location>
        <begin position="189"/>
        <end position="206"/>
    </location>
</feature>
<feature type="compositionally biased region" description="Polar residues" evidence="1">
    <location>
        <begin position="213"/>
        <end position="228"/>
    </location>
</feature>
<accession>A0A4P9YME5</accession>
<evidence type="ECO:0000313" key="4">
    <source>
        <dbReference type="Proteomes" id="UP000281549"/>
    </source>
</evidence>
<reference evidence="4" key="1">
    <citation type="journal article" date="2018" name="Nat. Microbiol.">
        <title>Leveraging single-cell genomics to expand the fungal tree of life.</title>
        <authorList>
            <person name="Ahrendt S.R."/>
            <person name="Quandt C.A."/>
            <person name="Ciobanu D."/>
            <person name="Clum A."/>
            <person name="Salamov A."/>
            <person name="Andreopoulos B."/>
            <person name="Cheng J.F."/>
            <person name="Woyke T."/>
            <person name="Pelin A."/>
            <person name="Henrissat B."/>
            <person name="Reynolds N.K."/>
            <person name="Benny G.L."/>
            <person name="Smith M.E."/>
            <person name="James T.Y."/>
            <person name="Grigoriev I.V."/>
        </authorList>
    </citation>
    <scope>NUCLEOTIDE SEQUENCE [LARGE SCALE GENOMIC DNA]</scope>
    <source>
        <strain evidence="4">CSF55</strain>
    </source>
</reference>
<feature type="region of interest" description="Disordered" evidence="1">
    <location>
        <begin position="257"/>
        <end position="284"/>
    </location>
</feature>
<sequence>MHFLLAAISLHYISAHTYPTYPAPYYTLGDIMGERMLPNNCTKNPVASIPNYSQENGANALVKYLHSKNLSLVNFAKAEAGCPVCGGTTKPDYMFGMPNKPITLDGRIHEGPCEIWIDDQLVYHNDQKCPFTIPINYSKCTKPKCLLNIILSATHLASKVEFFQFCLSIGTGKPDPVAPDGFWRGGATTAPSVRSSSQSNVATTAPNPDKSKPTSAGQISPSVPNAPNENAMGIESESESSPLETGATIGFQNAKSNAKNQIDSSSAETAKNTPPVAPNTNVSTHSLDQKTKSFICKIYAIIAPNKSCEDALKTIGVSSSPSDSTPSTPASSGSDASANNIPESSGSPDNSNPSNSGSGSHSSNVGKNVVDSTTPTVTGDVDSIMFKKSTIACLNPPIQQLGDYLTNEQWQIEKYK</sequence>
<name>A0A4P9YME5_ROZAC</name>
<evidence type="ECO:0000313" key="3">
    <source>
        <dbReference type="EMBL" id="RKP20863.1"/>
    </source>
</evidence>
<dbReference type="AlphaFoldDB" id="A0A4P9YME5"/>
<keyword evidence="2" id="KW-0732">Signal</keyword>
<proteinExistence type="predicted"/>
<feature type="signal peptide" evidence="2">
    <location>
        <begin position="1"/>
        <end position="15"/>
    </location>
</feature>
<dbReference type="Proteomes" id="UP000281549">
    <property type="component" value="Unassembled WGS sequence"/>
</dbReference>
<protein>
    <submittedName>
        <fullName evidence="3">Uncharacterized protein</fullName>
    </submittedName>
</protein>
<evidence type="ECO:0000256" key="2">
    <source>
        <dbReference type="SAM" id="SignalP"/>
    </source>
</evidence>
<dbReference type="EMBL" id="ML005013">
    <property type="protein sequence ID" value="RKP20863.1"/>
    <property type="molecule type" value="Genomic_DNA"/>
</dbReference>
<gene>
    <name evidence="3" type="ORF">ROZALSC1DRAFT_21027</name>
</gene>
<feature type="compositionally biased region" description="Low complexity" evidence="1">
    <location>
        <begin position="318"/>
        <end position="366"/>
    </location>
</feature>
<evidence type="ECO:0000256" key="1">
    <source>
        <dbReference type="SAM" id="MobiDB-lite"/>
    </source>
</evidence>
<feature type="non-terminal residue" evidence="3">
    <location>
        <position position="416"/>
    </location>
</feature>
<organism evidence="3 4">
    <name type="scientific">Rozella allomycis (strain CSF55)</name>
    <dbReference type="NCBI Taxonomy" id="988480"/>
    <lineage>
        <taxon>Eukaryota</taxon>
        <taxon>Fungi</taxon>
        <taxon>Fungi incertae sedis</taxon>
        <taxon>Cryptomycota</taxon>
        <taxon>Cryptomycota incertae sedis</taxon>
        <taxon>Rozella</taxon>
    </lineage>
</organism>
<feature type="chain" id="PRO_5020463406" evidence="2">
    <location>
        <begin position="16"/>
        <end position="416"/>
    </location>
</feature>
<feature type="region of interest" description="Disordered" evidence="1">
    <location>
        <begin position="317"/>
        <end position="380"/>
    </location>
</feature>